<keyword evidence="4" id="KW-0274">FAD</keyword>
<dbReference type="PANTHER" id="PTHR43884">
    <property type="entry name" value="ACYL-COA DEHYDROGENASE"/>
    <property type="match status" value="1"/>
</dbReference>
<dbReference type="GO" id="GO:0050660">
    <property type="term" value="F:flavin adenine dinucleotide binding"/>
    <property type="evidence" value="ECO:0007669"/>
    <property type="project" value="InterPro"/>
</dbReference>
<dbReference type="PANTHER" id="PTHR43884:SF20">
    <property type="entry name" value="ACYL-COA DEHYDROGENASE FADE28"/>
    <property type="match status" value="1"/>
</dbReference>
<sequence length="370" mass="39094">MDFTHSEEQDAIRALAADVFTGRAGIDRVKQIELSDERLDRDLWRELATTGLLGVALPEGLGGGGFGLPELYVLLEQQGRHVAPVPIWQSVLAALAIVEFGSDTQKSAHVPAVAEGRGFLTIGLEEFGPYVDRDPQTTAAETDGRWTLSGAKAVVPVTHVADRAVVSATTDTGAALFLVDLTADGVSIEQTQSTTWEICGNLTFDSAAAELLGPTDGSAVEWLRDRVELALAALALGVGAGAVQQSVTYLNGRQQFGRPLATFQAVAHKLADCYIELEAMSVTLWQATQKLAAGTDPGTSVLVAKWWATEGGQNIVHRTTHLHGGMGVDTDYPVHRHLLWGKQIGATLGGSASDLARLGAKLATGVEVVA</sequence>
<dbReference type="InterPro" id="IPR037069">
    <property type="entry name" value="AcylCoA_DH/ox_N_sf"/>
</dbReference>
<evidence type="ECO:0000259" key="7">
    <source>
        <dbReference type="Pfam" id="PF02771"/>
    </source>
</evidence>
<evidence type="ECO:0000256" key="2">
    <source>
        <dbReference type="ARBA" id="ARBA00009347"/>
    </source>
</evidence>
<keyword evidence="3" id="KW-0285">Flavoprotein</keyword>
<dbReference type="InterPro" id="IPR036250">
    <property type="entry name" value="AcylCo_DH-like_C"/>
</dbReference>
<gene>
    <name evidence="8" type="ORF">JTZ10_05550</name>
</gene>
<comment type="cofactor">
    <cofactor evidence="1">
        <name>FAD</name>
        <dbReference type="ChEBI" id="CHEBI:57692"/>
    </cofactor>
</comment>
<evidence type="ECO:0000313" key="9">
    <source>
        <dbReference type="Proteomes" id="UP001195196"/>
    </source>
</evidence>
<evidence type="ECO:0000256" key="4">
    <source>
        <dbReference type="ARBA" id="ARBA00022827"/>
    </source>
</evidence>
<keyword evidence="5" id="KW-0560">Oxidoreductase</keyword>
<dbReference type="Pfam" id="PF00441">
    <property type="entry name" value="Acyl-CoA_dh_1"/>
    <property type="match status" value="1"/>
</dbReference>
<dbReference type="InterPro" id="IPR009075">
    <property type="entry name" value="AcylCo_DH/oxidase_C"/>
</dbReference>
<dbReference type="Gene3D" id="1.20.140.10">
    <property type="entry name" value="Butyryl-CoA Dehydrogenase, subunit A, domain 3"/>
    <property type="match status" value="1"/>
</dbReference>
<evidence type="ECO:0000256" key="3">
    <source>
        <dbReference type="ARBA" id="ARBA00022630"/>
    </source>
</evidence>
<evidence type="ECO:0000256" key="5">
    <source>
        <dbReference type="ARBA" id="ARBA00023002"/>
    </source>
</evidence>
<dbReference type="SUPFAM" id="SSF47203">
    <property type="entry name" value="Acyl-CoA dehydrogenase C-terminal domain-like"/>
    <property type="match status" value="1"/>
</dbReference>
<dbReference type="Gene3D" id="2.40.110.10">
    <property type="entry name" value="Butyryl-CoA Dehydrogenase, subunit A, domain 2"/>
    <property type="match status" value="1"/>
</dbReference>
<organism evidence="8 9">
    <name type="scientific">Gordonia rubripertincta</name>
    <name type="common">Rhodococcus corallinus</name>
    <dbReference type="NCBI Taxonomy" id="36822"/>
    <lineage>
        <taxon>Bacteria</taxon>
        <taxon>Bacillati</taxon>
        <taxon>Actinomycetota</taxon>
        <taxon>Actinomycetes</taxon>
        <taxon>Mycobacteriales</taxon>
        <taxon>Gordoniaceae</taxon>
        <taxon>Gordonia</taxon>
    </lineage>
</organism>
<name>A0AAW4G1M1_GORRU</name>
<dbReference type="GO" id="GO:0003995">
    <property type="term" value="F:acyl-CoA dehydrogenase activity"/>
    <property type="evidence" value="ECO:0007669"/>
    <property type="project" value="TreeGrafter"/>
</dbReference>
<accession>A0AAW4G1M1</accession>
<dbReference type="RefSeq" id="WP_204717622.1">
    <property type="nucleotide sequence ID" value="NZ_JAFFGU010000002.1"/>
</dbReference>
<dbReference type="InterPro" id="IPR009100">
    <property type="entry name" value="AcylCoA_DH/oxidase_NM_dom_sf"/>
</dbReference>
<dbReference type="CDD" id="cd00567">
    <property type="entry name" value="ACAD"/>
    <property type="match status" value="1"/>
</dbReference>
<dbReference type="AlphaFoldDB" id="A0AAW4G1M1"/>
<dbReference type="Gene3D" id="1.10.540.10">
    <property type="entry name" value="Acyl-CoA dehydrogenase/oxidase, N-terminal domain"/>
    <property type="match status" value="1"/>
</dbReference>
<dbReference type="SUPFAM" id="SSF56645">
    <property type="entry name" value="Acyl-CoA dehydrogenase NM domain-like"/>
    <property type="match status" value="1"/>
</dbReference>
<evidence type="ECO:0000256" key="1">
    <source>
        <dbReference type="ARBA" id="ARBA00001974"/>
    </source>
</evidence>
<dbReference type="InterPro" id="IPR046373">
    <property type="entry name" value="Acyl-CoA_Oxase/DH_mid-dom_sf"/>
</dbReference>
<comment type="caution">
    <text evidence="8">The sequence shown here is derived from an EMBL/GenBank/DDBJ whole genome shotgun (WGS) entry which is preliminary data.</text>
</comment>
<comment type="similarity">
    <text evidence="2">Belongs to the acyl-CoA dehydrogenase family.</text>
</comment>
<protein>
    <submittedName>
        <fullName evidence="8">Acyl-CoA/acyl-ACP dehydrogenase</fullName>
    </submittedName>
</protein>
<feature type="domain" description="Acyl-CoA dehydrogenase/oxidase C-terminal" evidence="6">
    <location>
        <begin position="229"/>
        <end position="340"/>
    </location>
</feature>
<evidence type="ECO:0000259" key="6">
    <source>
        <dbReference type="Pfam" id="PF00441"/>
    </source>
</evidence>
<proteinExistence type="inferred from homology"/>
<dbReference type="InterPro" id="IPR013786">
    <property type="entry name" value="AcylCoA_DH/ox_N"/>
</dbReference>
<reference evidence="8" key="1">
    <citation type="submission" date="2021-02" db="EMBL/GenBank/DDBJ databases">
        <title>Taxonomy, biology and ecology of Rhodococcus bacteria occurring in California pistachio and other woody hosts as revealed by genome sequence analyses.</title>
        <authorList>
            <person name="Riely B."/>
            <person name="Gai Y."/>
        </authorList>
    </citation>
    <scope>NUCLEOTIDE SEQUENCE</scope>
    <source>
        <strain evidence="8">BP-295</strain>
    </source>
</reference>
<evidence type="ECO:0000313" key="8">
    <source>
        <dbReference type="EMBL" id="MBM7277219.1"/>
    </source>
</evidence>
<dbReference type="Pfam" id="PF02771">
    <property type="entry name" value="Acyl-CoA_dh_N"/>
    <property type="match status" value="1"/>
</dbReference>
<feature type="domain" description="Acyl-CoA dehydrogenase/oxidase N-terminal" evidence="7">
    <location>
        <begin position="6"/>
        <end position="116"/>
    </location>
</feature>
<dbReference type="EMBL" id="JAFFGU010000002">
    <property type="protein sequence ID" value="MBM7277219.1"/>
    <property type="molecule type" value="Genomic_DNA"/>
</dbReference>
<dbReference type="Proteomes" id="UP001195196">
    <property type="component" value="Unassembled WGS sequence"/>
</dbReference>